<dbReference type="GO" id="GO:0030163">
    <property type="term" value="P:protein catabolic process"/>
    <property type="evidence" value="ECO:0007669"/>
    <property type="project" value="InterPro"/>
</dbReference>
<dbReference type="InterPro" id="IPR027417">
    <property type="entry name" value="P-loop_NTPase"/>
</dbReference>
<dbReference type="SUPFAM" id="SSF52540">
    <property type="entry name" value="P-loop containing nucleoside triphosphate hydrolases"/>
    <property type="match status" value="1"/>
</dbReference>
<dbReference type="PANTHER" id="PTHR10046">
    <property type="entry name" value="ATP DEPENDENT LON PROTEASE FAMILY MEMBER"/>
    <property type="match status" value="1"/>
</dbReference>
<dbReference type="Proteomes" id="UP001163046">
    <property type="component" value="Unassembled WGS sequence"/>
</dbReference>
<dbReference type="OrthoDB" id="2411602at2759"/>
<evidence type="ECO:0000313" key="3">
    <source>
        <dbReference type="Proteomes" id="UP001163046"/>
    </source>
</evidence>
<dbReference type="Gene3D" id="3.40.50.300">
    <property type="entry name" value="P-loop containing nucleotide triphosphate hydrolases"/>
    <property type="match status" value="1"/>
</dbReference>
<organism evidence="2 3">
    <name type="scientific">Desmophyllum pertusum</name>
    <dbReference type="NCBI Taxonomy" id="174260"/>
    <lineage>
        <taxon>Eukaryota</taxon>
        <taxon>Metazoa</taxon>
        <taxon>Cnidaria</taxon>
        <taxon>Anthozoa</taxon>
        <taxon>Hexacorallia</taxon>
        <taxon>Scleractinia</taxon>
        <taxon>Caryophylliina</taxon>
        <taxon>Caryophylliidae</taxon>
        <taxon>Desmophyllum</taxon>
    </lineage>
</organism>
<dbReference type="GO" id="GO:0004252">
    <property type="term" value="F:serine-type endopeptidase activity"/>
    <property type="evidence" value="ECO:0007669"/>
    <property type="project" value="UniProtKB-EC"/>
</dbReference>
<dbReference type="GO" id="GO:0005524">
    <property type="term" value="F:ATP binding"/>
    <property type="evidence" value="ECO:0007669"/>
    <property type="project" value="InterPro"/>
</dbReference>
<feature type="domain" description="ATPase AAA-type core" evidence="1">
    <location>
        <begin position="169"/>
        <end position="250"/>
    </location>
</feature>
<accession>A0A9X0CMP8</accession>
<keyword evidence="3" id="KW-1185">Reference proteome</keyword>
<dbReference type="InterPro" id="IPR003959">
    <property type="entry name" value="ATPase_AAA_core"/>
</dbReference>
<dbReference type="InterPro" id="IPR027065">
    <property type="entry name" value="Lon_Prtase"/>
</dbReference>
<dbReference type="GO" id="GO:0006508">
    <property type="term" value="P:proteolysis"/>
    <property type="evidence" value="ECO:0007669"/>
    <property type="project" value="UniProtKB-KW"/>
</dbReference>
<gene>
    <name evidence="2" type="primary">LONP2_2</name>
    <name evidence="2" type="ORF">OS493_015622</name>
</gene>
<dbReference type="Gene3D" id="1.20.5.5270">
    <property type="match status" value="1"/>
</dbReference>
<reference evidence="2" key="1">
    <citation type="submission" date="2023-01" db="EMBL/GenBank/DDBJ databases">
        <title>Genome assembly of the deep-sea coral Lophelia pertusa.</title>
        <authorList>
            <person name="Herrera S."/>
            <person name="Cordes E."/>
        </authorList>
    </citation>
    <scope>NUCLEOTIDE SEQUENCE</scope>
    <source>
        <strain evidence="2">USNM1676648</strain>
        <tissue evidence="2">Polyp</tissue>
    </source>
</reference>
<protein>
    <submittedName>
        <fullName evidence="2">Lon protease-like protein 2</fullName>
        <ecNumber evidence="2">3.4.21.53</ecNumber>
    </submittedName>
</protein>
<name>A0A9X0CMP8_9CNID</name>
<sequence length="269" mass="30451">MLDGKFLWFPDLRTMLSGIPDGSLPDTLASIVKAFLFGEILKKSLHLLKRQKDGLKGNIPLKSGPEINRRVWKTKSKRGGNMLCAKGTQANIQRGLMKMMKMTMKNDVEELERKIRSSELPEHAFKVAMKELKRLRKMPPQFPEHATARSNFVALLVHLESVRQVLDDLLAHTLGREFQRISLGGICDQSDIRGHRRTYIGSMPGRILNALKTAGVKNPVILLDEVDKMGKSLHGDPSAALLEVLDPEQNWTFVDHYLNIHLIFHKCCL</sequence>
<dbReference type="Pfam" id="PF00004">
    <property type="entry name" value="AAA"/>
    <property type="match status" value="1"/>
</dbReference>
<proteinExistence type="predicted"/>
<comment type="caution">
    <text evidence="2">The sequence shown here is derived from an EMBL/GenBank/DDBJ whole genome shotgun (WGS) entry which is preliminary data.</text>
</comment>
<dbReference type="GO" id="GO:0004176">
    <property type="term" value="F:ATP-dependent peptidase activity"/>
    <property type="evidence" value="ECO:0007669"/>
    <property type="project" value="InterPro"/>
</dbReference>
<evidence type="ECO:0000259" key="1">
    <source>
        <dbReference type="Pfam" id="PF00004"/>
    </source>
</evidence>
<dbReference type="EMBL" id="MU827309">
    <property type="protein sequence ID" value="KAJ7360520.1"/>
    <property type="molecule type" value="Genomic_DNA"/>
</dbReference>
<keyword evidence="2" id="KW-0378">Hydrolase</keyword>
<evidence type="ECO:0000313" key="2">
    <source>
        <dbReference type="EMBL" id="KAJ7360520.1"/>
    </source>
</evidence>
<dbReference type="EC" id="3.4.21.53" evidence="2"/>
<dbReference type="GO" id="GO:0016887">
    <property type="term" value="F:ATP hydrolysis activity"/>
    <property type="evidence" value="ECO:0007669"/>
    <property type="project" value="InterPro"/>
</dbReference>
<keyword evidence="2" id="KW-0645">Protease</keyword>
<dbReference type="AlphaFoldDB" id="A0A9X0CMP8"/>